<evidence type="ECO:0000313" key="1">
    <source>
        <dbReference type="EMBL" id="JAH34113.1"/>
    </source>
</evidence>
<dbReference type="AlphaFoldDB" id="A0A0E9S0R1"/>
<organism evidence="1">
    <name type="scientific">Anguilla anguilla</name>
    <name type="common">European freshwater eel</name>
    <name type="synonym">Muraena anguilla</name>
    <dbReference type="NCBI Taxonomy" id="7936"/>
    <lineage>
        <taxon>Eukaryota</taxon>
        <taxon>Metazoa</taxon>
        <taxon>Chordata</taxon>
        <taxon>Craniata</taxon>
        <taxon>Vertebrata</taxon>
        <taxon>Euteleostomi</taxon>
        <taxon>Actinopterygii</taxon>
        <taxon>Neopterygii</taxon>
        <taxon>Teleostei</taxon>
        <taxon>Anguilliformes</taxon>
        <taxon>Anguillidae</taxon>
        <taxon>Anguilla</taxon>
    </lineage>
</organism>
<name>A0A0E9S0R1_ANGAN</name>
<sequence length="58" mass="6532">MTINVVWFHLKSFCTIATFTDFQSLTADASNVAFSINTMLYASIYLKAHIGKILDIFP</sequence>
<protein>
    <submittedName>
        <fullName evidence="1">Uncharacterized protein</fullName>
    </submittedName>
</protein>
<reference evidence="1" key="2">
    <citation type="journal article" date="2015" name="Fish Shellfish Immunol.">
        <title>Early steps in the European eel (Anguilla anguilla)-Vibrio vulnificus interaction in the gills: Role of the RtxA13 toxin.</title>
        <authorList>
            <person name="Callol A."/>
            <person name="Pajuelo D."/>
            <person name="Ebbesson L."/>
            <person name="Teles M."/>
            <person name="MacKenzie S."/>
            <person name="Amaro C."/>
        </authorList>
    </citation>
    <scope>NUCLEOTIDE SEQUENCE</scope>
</reference>
<reference evidence="1" key="1">
    <citation type="submission" date="2014-11" db="EMBL/GenBank/DDBJ databases">
        <authorList>
            <person name="Amaro Gonzalez C."/>
        </authorList>
    </citation>
    <scope>NUCLEOTIDE SEQUENCE</scope>
</reference>
<dbReference type="EMBL" id="GBXM01074464">
    <property type="protein sequence ID" value="JAH34113.1"/>
    <property type="molecule type" value="Transcribed_RNA"/>
</dbReference>
<accession>A0A0E9S0R1</accession>
<proteinExistence type="predicted"/>